<evidence type="ECO:0000313" key="2">
    <source>
        <dbReference type="EMBL" id="MCL7042088.1"/>
    </source>
</evidence>
<dbReference type="Pfam" id="PF23650">
    <property type="entry name" value="DUF7148"/>
    <property type="match status" value="1"/>
</dbReference>
<evidence type="ECO:0000313" key="3">
    <source>
        <dbReference type="Proteomes" id="UP001177140"/>
    </source>
</evidence>
<keyword evidence="3" id="KW-1185">Reference proteome</keyword>
<evidence type="ECO:0000259" key="1">
    <source>
        <dbReference type="Pfam" id="PF23650"/>
    </source>
</evidence>
<feature type="domain" description="DUF7148" evidence="1">
    <location>
        <begin position="77"/>
        <end position="197"/>
    </location>
</feature>
<dbReference type="GO" id="GO:0009535">
    <property type="term" value="C:chloroplast thylakoid membrane"/>
    <property type="evidence" value="ECO:0007669"/>
    <property type="project" value="TreeGrafter"/>
</dbReference>
<sequence length="198" mass="21562">MVVAVARKFFATPACSKLHDIPNSSSCLVHQFNTQIPFTASSKHFTTQLSSKLSNRIPLVVLKATSKNENIVQADSEDGVSLGTMKLPGNIDIPRFESLLFQWANSLCQGSNLPLAYPLKVDKITGGARLGFITIKDNGETETLVYIDCLVFPSTDGSGPLFRAIRNGGDKDQSPPGEPRIMRSLQEALKKSVEIARI</sequence>
<organism evidence="2 3">
    <name type="scientific">Papaver nudicaule</name>
    <name type="common">Iceland poppy</name>
    <dbReference type="NCBI Taxonomy" id="74823"/>
    <lineage>
        <taxon>Eukaryota</taxon>
        <taxon>Viridiplantae</taxon>
        <taxon>Streptophyta</taxon>
        <taxon>Embryophyta</taxon>
        <taxon>Tracheophyta</taxon>
        <taxon>Spermatophyta</taxon>
        <taxon>Magnoliopsida</taxon>
        <taxon>Ranunculales</taxon>
        <taxon>Papaveraceae</taxon>
        <taxon>Papaveroideae</taxon>
        <taxon>Papaver</taxon>
    </lineage>
</organism>
<proteinExistence type="predicted"/>
<dbReference type="AlphaFoldDB" id="A0AA42AV38"/>
<gene>
    <name evidence="2" type="ORF">MKW94_001362</name>
</gene>
<comment type="caution">
    <text evidence="2">The sequence shown here is derived from an EMBL/GenBank/DDBJ whole genome shotgun (WGS) entry which is preliminary data.</text>
</comment>
<protein>
    <recommendedName>
        <fullName evidence="1">DUF7148 domain-containing protein</fullName>
    </recommendedName>
</protein>
<reference evidence="2" key="1">
    <citation type="submission" date="2022-03" db="EMBL/GenBank/DDBJ databases">
        <title>A functionally conserved STORR gene fusion in Papaver species that diverged 16.8 million years ago.</title>
        <authorList>
            <person name="Catania T."/>
        </authorList>
    </citation>
    <scope>NUCLEOTIDE SEQUENCE</scope>
    <source>
        <strain evidence="2">S-191538</strain>
    </source>
</reference>
<name>A0AA42AV38_PAPNU</name>
<dbReference type="PANTHER" id="PTHR36352:SF1">
    <property type="entry name" value="EXPRESSED PROTEIN"/>
    <property type="match status" value="1"/>
</dbReference>
<dbReference type="EMBL" id="JAJJMA010231129">
    <property type="protein sequence ID" value="MCL7042088.1"/>
    <property type="molecule type" value="Genomic_DNA"/>
</dbReference>
<dbReference type="PANTHER" id="PTHR36352">
    <property type="entry name" value="EXPRESSED PROTEIN"/>
    <property type="match status" value="1"/>
</dbReference>
<dbReference type="InterPro" id="IPR055572">
    <property type="entry name" value="DUF7148"/>
</dbReference>
<accession>A0AA42AV38</accession>
<dbReference type="Proteomes" id="UP001177140">
    <property type="component" value="Unassembled WGS sequence"/>
</dbReference>
<dbReference type="GO" id="GO:0009570">
    <property type="term" value="C:chloroplast stroma"/>
    <property type="evidence" value="ECO:0007669"/>
    <property type="project" value="TreeGrafter"/>
</dbReference>